<sequence length="464" mass="52040">MTRTASVKKAPSFKKALHFSEAEFKGRQQRALKLMEREKLDGFLITKQETLYYLTGFDTFGYVFFQVMYFHKDGSMKLITRIPDLRQALYTSTLDQKDILIRSDDAGSNPVSLVPKVLTDFGINSSSKRIGYEPDSCSLTHRLGKALEEAVIDICTLVDHSDLFTRELRIVKSESEMRKVRKAAYLADFALVRTIKLAKPGAYEGDLWREIVGTVYEGGGDDPANENILVSGNKAVLTRYSTGKDKIDRQLTLEHAAAYKHYHACLMRTIPIGGITKLAREMHRINVLQMEAAMAALKPGREIGDVFEAYARVADENGFRDQRFNSCGYSLGATFSPTWMDFPMFVRGQDVIAQPGMVFFIHIILMDKATDTASSVGQTVEVTEDGCVALSKLPFCLTRRQTIAAWKKIRKEDYGFTNDEVDDGENIQDVDLSDGDVDEEDFDVEYDFSDYKPSAALGDPTQGA</sequence>
<reference evidence="4" key="2">
    <citation type="journal article" date="2023" name="IMA Fungus">
        <title>Comparative genomic study of the Penicillium genus elucidates a diverse pangenome and 15 lateral gene transfer events.</title>
        <authorList>
            <person name="Petersen C."/>
            <person name="Sorensen T."/>
            <person name="Nielsen M.R."/>
            <person name="Sondergaard T.E."/>
            <person name="Sorensen J.L."/>
            <person name="Fitzpatrick D.A."/>
            <person name="Frisvad J.C."/>
            <person name="Nielsen K.L."/>
        </authorList>
    </citation>
    <scope>NUCLEOTIDE SEQUENCE</scope>
    <source>
        <strain evidence="4">IBT 30069</strain>
    </source>
</reference>
<dbReference type="Gene3D" id="3.40.350.10">
    <property type="entry name" value="Creatinase/prolidase N-terminal domain"/>
    <property type="match status" value="1"/>
</dbReference>
<evidence type="ECO:0000259" key="2">
    <source>
        <dbReference type="Pfam" id="PF00557"/>
    </source>
</evidence>
<dbReference type="OrthoDB" id="4215474at2759"/>
<evidence type="ECO:0000313" key="4">
    <source>
        <dbReference type="EMBL" id="KAJ5088844.1"/>
    </source>
</evidence>
<comment type="caution">
    <text evidence="4">The sequence shown here is derived from an EMBL/GenBank/DDBJ whole genome shotgun (WGS) entry which is preliminary data.</text>
</comment>
<dbReference type="Gene3D" id="3.90.230.10">
    <property type="entry name" value="Creatinase/methionine aminopeptidase superfamily"/>
    <property type="match status" value="1"/>
</dbReference>
<dbReference type="CDD" id="cd01066">
    <property type="entry name" value="APP_MetAP"/>
    <property type="match status" value="1"/>
</dbReference>
<gene>
    <name evidence="4" type="ORF">N7456_012460</name>
</gene>
<name>A0A9W9K0Q8_9EURO</name>
<dbReference type="InterPro" id="IPR036005">
    <property type="entry name" value="Creatinase/aminopeptidase-like"/>
</dbReference>
<dbReference type="PANTHER" id="PTHR46112:SF2">
    <property type="entry name" value="XAA-PRO AMINOPEPTIDASE P-RELATED"/>
    <property type="match status" value="1"/>
</dbReference>
<dbReference type="EMBL" id="JAPQKH010000007">
    <property type="protein sequence ID" value="KAJ5088844.1"/>
    <property type="molecule type" value="Genomic_DNA"/>
</dbReference>
<protein>
    <recommendedName>
        <fullName evidence="1">Probable Xaa-Pro aminopeptidase P</fullName>
    </recommendedName>
</protein>
<feature type="domain" description="Peptidase M24" evidence="2">
    <location>
        <begin position="179"/>
        <end position="384"/>
    </location>
</feature>
<dbReference type="SUPFAM" id="SSF55920">
    <property type="entry name" value="Creatinase/aminopeptidase"/>
    <property type="match status" value="1"/>
</dbReference>
<dbReference type="InterPro" id="IPR050659">
    <property type="entry name" value="Peptidase_M24B"/>
</dbReference>
<dbReference type="PANTHER" id="PTHR46112">
    <property type="entry name" value="AMINOPEPTIDASE"/>
    <property type="match status" value="1"/>
</dbReference>
<organism evidence="4 5">
    <name type="scientific">Penicillium angulare</name>
    <dbReference type="NCBI Taxonomy" id="116970"/>
    <lineage>
        <taxon>Eukaryota</taxon>
        <taxon>Fungi</taxon>
        <taxon>Dikarya</taxon>
        <taxon>Ascomycota</taxon>
        <taxon>Pezizomycotina</taxon>
        <taxon>Eurotiomycetes</taxon>
        <taxon>Eurotiomycetidae</taxon>
        <taxon>Eurotiales</taxon>
        <taxon>Aspergillaceae</taxon>
        <taxon>Penicillium</taxon>
    </lineage>
</organism>
<dbReference type="SUPFAM" id="SSF53092">
    <property type="entry name" value="Creatinase/prolidase N-terminal domain"/>
    <property type="match status" value="1"/>
</dbReference>
<evidence type="ECO:0000259" key="3">
    <source>
        <dbReference type="Pfam" id="PF01321"/>
    </source>
</evidence>
<dbReference type="InterPro" id="IPR000994">
    <property type="entry name" value="Pept_M24"/>
</dbReference>
<dbReference type="Proteomes" id="UP001149165">
    <property type="component" value="Unassembled WGS sequence"/>
</dbReference>
<dbReference type="AlphaFoldDB" id="A0A9W9K0Q8"/>
<proteinExistence type="predicted"/>
<evidence type="ECO:0000313" key="5">
    <source>
        <dbReference type="Proteomes" id="UP001149165"/>
    </source>
</evidence>
<evidence type="ECO:0000256" key="1">
    <source>
        <dbReference type="ARBA" id="ARBA00020658"/>
    </source>
</evidence>
<dbReference type="InterPro" id="IPR000587">
    <property type="entry name" value="Creatinase_N"/>
</dbReference>
<accession>A0A9W9K0Q8</accession>
<dbReference type="InterPro" id="IPR029149">
    <property type="entry name" value="Creatin/AminoP/Spt16_N"/>
</dbReference>
<dbReference type="Pfam" id="PF00557">
    <property type="entry name" value="Peptidase_M24"/>
    <property type="match status" value="1"/>
</dbReference>
<keyword evidence="5" id="KW-1185">Reference proteome</keyword>
<dbReference type="Pfam" id="PF01321">
    <property type="entry name" value="Creatinase_N"/>
    <property type="match status" value="1"/>
</dbReference>
<reference evidence="4" key="1">
    <citation type="submission" date="2022-11" db="EMBL/GenBank/DDBJ databases">
        <authorList>
            <person name="Petersen C."/>
        </authorList>
    </citation>
    <scope>NUCLEOTIDE SEQUENCE</scope>
    <source>
        <strain evidence="4">IBT 30069</strain>
    </source>
</reference>
<feature type="domain" description="Creatinase N-terminal" evidence="3">
    <location>
        <begin position="27"/>
        <end position="170"/>
    </location>
</feature>